<name>A0AAW1RQE2_9CHLO</name>
<dbReference type="InterPro" id="IPR007248">
    <property type="entry name" value="Mpv17_PMP22"/>
</dbReference>
<dbReference type="PANTHER" id="PTHR11266">
    <property type="entry name" value="PEROXISOMAL MEMBRANE PROTEIN 2, PXMP2 MPV17"/>
    <property type="match status" value="1"/>
</dbReference>
<evidence type="ECO:0000313" key="9">
    <source>
        <dbReference type="Proteomes" id="UP001485043"/>
    </source>
</evidence>
<evidence type="ECO:0000256" key="6">
    <source>
        <dbReference type="RuleBase" id="RU363053"/>
    </source>
</evidence>
<accession>A0AAW1RQE2</accession>
<dbReference type="AlphaFoldDB" id="A0AAW1RQE2"/>
<comment type="similarity">
    <text evidence="2 6">Belongs to the peroxisomal membrane protein PXMP2/4 family.</text>
</comment>
<evidence type="ECO:0000256" key="4">
    <source>
        <dbReference type="ARBA" id="ARBA00022989"/>
    </source>
</evidence>
<evidence type="ECO:0000256" key="1">
    <source>
        <dbReference type="ARBA" id="ARBA00004141"/>
    </source>
</evidence>
<comment type="subcellular location">
    <subcellularLocation>
        <location evidence="1">Membrane</location>
        <topology evidence="1">Multi-pass membrane protein</topology>
    </subcellularLocation>
</comment>
<evidence type="ECO:0000256" key="7">
    <source>
        <dbReference type="SAM" id="MobiDB-lite"/>
    </source>
</evidence>
<keyword evidence="4" id="KW-1133">Transmembrane helix</keyword>
<dbReference type="Proteomes" id="UP001485043">
    <property type="component" value="Unassembled WGS sequence"/>
</dbReference>
<keyword evidence="3" id="KW-0812">Transmembrane</keyword>
<protein>
    <submittedName>
        <fullName evidence="8">Uncharacterized protein</fullName>
    </submittedName>
</protein>
<reference evidence="8 9" key="1">
    <citation type="journal article" date="2024" name="Nat. Commun.">
        <title>Phylogenomics reveals the evolutionary origins of lichenization in chlorophyte algae.</title>
        <authorList>
            <person name="Puginier C."/>
            <person name="Libourel C."/>
            <person name="Otte J."/>
            <person name="Skaloud P."/>
            <person name="Haon M."/>
            <person name="Grisel S."/>
            <person name="Petersen M."/>
            <person name="Berrin J.G."/>
            <person name="Delaux P.M."/>
            <person name="Dal Grande F."/>
            <person name="Keller J."/>
        </authorList>
    </citation>
    <scope>NUCLEOTIDE SEQUENCE [LARGE SCALE GENOMIC DNA]</scope>
    <source>
        <strain evidence="8 9">SAG 2523</strain>
    </source>
</reference>
<evidence type="ECO:0000256" key="3">
    <source>
        <dbReference type="ARBA" id="ARBA00022692"/>
    </source>
</evidence>
<feature type="region of interest" description="Disordered" evidence="7">
    <location>
        <begin position="167"/>
        <end position="194"/>
    </location>
</feature>
<dbReference type="EMBL" id="JALJOV010002034">
    <property type="protein sequence ID" value="KAK9836069.1"/>
    <property type="molecule type" value="Genomic_DNA"/>
</dbReference>
<evidence type="ECO:0000256" key="2">
    <source>
        <dbReference type="ARBA" id="ARBA00006824"/>
    </source>
</evidence>
<evidence type="ECO:0000256" key="5">
    <source>
        <dbReference type="ARBA" id="ARBA00023136"/>
    </source>
</evidence>
<evidence type="ECO:0000313" key="8">
    <source>
        <dbReference type="EMBL" id="KAK9836069.1"/>
    </source>
</evidence>
<keyword evidence="5" id="KW-0472">Membrane</keyword>
<proteinExistence type="inferred from homology"/>
<dbReference type="Pfam" id="PF04117">
    <property type="entry name" value="Mpv17_PMP22"/>
    <property type="match status" value="1"/>
</dbReference>
<comment type="caution">
    <text evidence="8">The sequence shown here is derived from an EMBL/GenBank/DDBJ whole genome shotgun (WGS) entry which is preliminary data.</text>
</comment>
<sequence length="194" mass="21676">MATSTGLWCAGDIISQQIEGKPVWDAKRTAWTGIYGGFLVGPLGHWWYQSLERMVSSRFTKGTLSFVLTKVIADEIVFGPIHVVGFFAWNTWAEEGTWGAIKKKVHQDFWSTYLAELAVWPGFQTINFWKVPVQHQLLVVNLASLIDSTFLCWVGQQEDWTRILRPLDSSSSSSSSSSNIKALDTGPSEDASKT</sequence>
<gene>
    <name evidence="8" type="ORF">WJX84_012249</name>
</gene>
<dbReference type="PANTHER" id="PTHR11266:SF17">
    <property type="entry name" value="PROTEIN MPV17"/>
    <property type="match status" value="1"/>
</dbReference>
<organism evidence="8 9">
    <name type="scientific">Apatococcus fuscideae</name>
    <dbReference type="NCBI Taxonomy" id="2026836"/>
    <lineage>
        <taxon>Eukaryota</taxon>
        <taxon>Viridiplantae</taxon>
        <taxon>Chlorophyta</taxon>
        <taxon>core chlorophytes</taxon>
        <taxon>Trebouxiophyceae</taxon>
        <taxon>Chlorellales</taxon>
        <taxon>Chlorellaceae</taxon>
        <taxon>Apatococcus</taxon>
    </lineage>
</organism>
<dbReference type="GO" id="GO:0005737">
    <property type="term" value="C:cytoplasm"/>
    <property type="evidence" value="ECO:0007669"/>
    <property type="project" value="TreeGrafter"/>
</dbReference>
<keyword evidence="9" id="KW-1185">Reference proteome</keyword>
<dbReference type="GO" id="GO:0016020">
    <property type="term" value="C:membrane"/>
    <property type="evidence" value="ECO:0007669"/>
    <property type="project" value="UniProtKB-SubCell"/>
</dbReference>
<feature type="compositionally biased region" description="Low complexity" evidence="7">
    <location>
        <begin position="169"/>
        <end position="178"/>
    </location>
</feature>